<dbReference type="Proteomes" id="UP000288716">
    <property type="component" value="Unassembled WGS sequence"/>
</dbReference>
<gene>
    <name evidence="2" type="ORF">B4U80_06460</name>
</gene>
<sequence>MTIQEQLKQIRQKLDTIQRSDEAYLELVTNEHKLIRTEIQLVKQLKLVEETERDNFNKFSRKLREAHEVERLRQEKSKYLSLIGSVVGALLGIIATSINHALKMKDFKQLVKAIETKNVSLTSVVEDEQFTDKEIQVATLDVTGAKVLIQENLEESNKKIEEIMLNAETNLEYRMKINAIVTVVMTYALIAVTIPLIMKFFE</sequence>
<evidence type="ECO:0000313" key="2">
    <source>
        <dbReference type="EMBL" id="RWS21405.1"/>
    </source>
</evidence>
<dbReference type="VEuPathDB" id="VectorBase:LDEU010635"/>
<reference evidence="2 3" key="1">
    <citation type="journal article" date="2018" name="Gigascience">
        <title>Genomes of trombidid mites reveal novel predicted allergens and laterally-transferred genes associated with secondary metabolism.</title>
        <authorList>
            <person name="Dong X."/>
            <person name="Chaisiri K."/>
            <person name="Xia D."/>
            <person name="Armstrong S.D."/>
            <person name="Fang Y."/>
            <person name="Donnelly M.J."/>
            <person name="Kadowaki T."/>
            <person name="McGarry J.W."/>
            <person name="Darby A.C."/>
            <person name="Makepeace B.L."/>
        </authorList>
    </citation>
    <scope>NUCLEOTIDE SEQUENCE [LARGE SCALE GENOMIC DNA]</scope>
    <source>
        <strain evidence="2">UoL-UT</strain>
    </source>
</reference>
<feature type="transmembrane region" description="Helical" evidence="1">
    <location>
        <begin position="177"/>
        <end position="198"/>
    </location>
</feature>
<protein>
    <submittedName>
        <fullName evidence="2">Uncharacterized protein</fullName>
    </submittedName>
</protein>
<evidence type="ECO:0000256" key="1">
    <source>
        <dbReference type="SAM" id="Phobius"/>
    </source>
</evidence>
<evidence type="ECO:0000313" key="3">
    <source>
        <dbReference type="Proteomes" id="UP000288716"/>
    </source>
</evidence>
<keyword evidence="3" id="KW-1185">Reference proteome</keyword>
<accession>A0A443S1L0</accession>
<feature type="transmembrane region" description="Helical" evidence="1">
    <location>
        <begin position="79"/>
        <end position="102"/>
    </location>
</feature>
<dbReference type="OrthoDB" id="6243211at2759"/>
<name>A0A443S1L0_9ACAR</name>
<dbReference type="STRING" id="299467.A0A443S1L0"/>
<dbReference type="InterPro" id="IPR037660">
    <property type="entry name" value="CCDC51"/>
</dbReference>
<dbReference type="PANTHER" id="PTHR28624:SF1">
    <property type="entry name" value="MITOCHONDRIAL POTASSIUM CHANNEL"/>
    <property type="match status" value="1"/>
</dbReference>
<keyword evidence="1" id="KW-0472">Membrane</keyword>
<organism evidence="2 3">
    <name type="scientific">Leptotrombidium deliense</name>
    <dbReference type="NCBI Taxonomy" id="299467"/>
    <lineage>
        <taxon>Eukaryota</taxon>
        <taxon>Metazoa</taxon>
        <taxon>Ecdysozoa</taxon>
        <taxon>Arthropoda</taxon>
        <taxon>Chelicerata</taxon>
        <taxon>Arachnida</taxon>
        <taxon>Acari</taxon>
        <taxon>Acariformes</taxon>
        <taxon>Trombidiformes</taxon>
        <taxon>Prostigmata</taxon>
        <taxon>Anystina</taxon>
        <taxon>Parasitengona</taxon>
        <taxon>Trombiculoidea</taxon>
        <taxon>Trombiculidae</taxon>
        <taxon>Leptotrombidium</taxon>
    </lineage>
</organism>
<proteinExistence type="predicted"/>
<keyword evidence="1" id="KW-0812">Transmembrane</keyword>
<dbReference type="PANTHER" id="PTHR28624">
    <property type="entry name" value="COILED-COIL DOMAIN-CONTAINING PROTEIN 51"/>
    <property type="match status" value="1"/>
</dbReference>
<dbReference type="EMBL" id="NCKV01012384">
    <property type="protein sequence ID" value="RWS21405.1"/>
    <property type="molecule type" value="Genomic_DNA"/>
</dbReference>
<keyword evidence="1" id="KW-1133">Transmembrane helix</keyword>
<dbReference type="AlphaFoldDB" id="A0A443S1L0"/>
<comment type="caution">
    <text evidence="2">The sequence shown here is derived from an EMBL/GenBank/DDBJ whole genome shotgun (WGS) entry which is preliminary data.</text>
</comment>